<dbReference type="Proteomes" id="UP000030745">
    <property type="component" value="Unassembled WGS sequence"/>
</dbReference>
<dbReference type="PANTHER" id="PTHR42663">
    <property type="entry name" value="HYDROLASE C777.06C-RELATED-RELATED"/>
    <property type="match status" value="1"/>
</dbReference>
<dbReference type="InterPro" id="IPR001279">
    <property type="entry name" value="Metallo-B-lactamas"/>
</dbReference>
<dbReference type="CDD" id="cd16279">
    <property type="entry name" value="metallo-hydrolase-like_MBL-fold"/>
    <property type="match status" value="1"/>
</dbReference>
<organism evidence="2 3">
    <name type="scientific">Saprolegnia parasitica (strain CBS 223.65)</name>
    <dbReference type="NCBI Taxonomy" id="695850"/>
    <lineage>
        <taxon>Eukaryota</taxon>
        <taxon>Sar</taxon>
        <taxon>Stramenopiles</taxon>
        <taxon>Oomycota</taxon>
        <taxon>Saprolegniomycetes</taxon>
        <taxon>Saprolegniales</taxon>
        <taxon>Saprolegniaceae</taxon>
        <taxon>Saprolegnia</taxon>
    </lineage>
</organism>
<dbReference type="Gene3D" id="3.60.15.10">
    <property type="entry name" value="Ribonuclease Z/Hydroxyacylglutathione hydrolase-like"/>
    <property type="match status" value="1"/>
</dbReference>
<feature type="domain" description="Metallo-beta-lactamase" evidence="1">
    <location>
        <begin position="43"/>
        <end position="271"/>
    </location>
</feature>
<accession>A0A067D1M0</accession>
<dbReference type="InterPro" id="IPR036866">
    <property type="entry name" value="RibonucZ/Hydroxyglut_hydro"/>
</dbReference>
<keyword evidence="3" id="KW-1185">Reference proteome</keyword>
<dbReference type="STRING" id="695850.A0A067D1M0"/>
<dbReference type="RefSeq" id="XP_012193743.1">
    <property type="nucleotide sequence ID" value="XM_012338353.1"/>
</dbReference>
<dbReference type="PANTHER" id="PTHR42663:SF6">
    <property type="entry name" value="HYDROLASE C777.06C-RELATED"/>
    <property type="match status" value="1"/>
</dbReference>
<dbReference type="EMBL" id="KK583189">
    <property type="protein sequence ID" value="KDO35400.1"/>
    <property type="molecule type" value="Genomic_DNA"/>
</dbReference>
<dbReference type="AlphaFoldDB" id="A0A067D1M0"/>
<dbReference type="SUPFAM" id="SSF56281">
    <property type="entry name" value="Metallo-hydrolase/oxidoreductase"/>
    <property type="match status" value="1"/>
</dbReference>
<reference evidence="2 3" key="1">
    <citation type="journal article" date="2013" name="PLoS Genet.">
        <title>Distinctive expansion of potential virulence genes in the genome of the oomycete fish pathogen Saprolegnia parasitica.</title>
        <authorList>
            <person name="Jiang R.H."/>
            <person name="de Bruijn I."/>
            <person name="Haas B.J."/>
            <person name="Belmonte R."/>
            <person name="Lobach L."/>
            <person name="Christie J."/>
            <person name="van den Ackerveken G."/>
            <person name="Bottin A."/>
            <person name="Bulone V."/>
            <person name="Diaz-Moreno S.M."/>
            <person name="Dumas B."/>
            <person name="Fan L."/>
            <person name="Gaulin E."/>
            <person name="Govers F."/>
            <person name="Grenville-Briggs L.J."/>
            <person name="Horner N.R."/>
            <person name="Levin J.Z."/>
            <person name="Mammella M."/>
            <person name="Meijer H.J."/>
            <person name="Morris P."/>
            <person name="Nusbaum C."/>
            <person name="Oome S."/>
            <person name="Phillips A.J."/>
            <person name="van Rooyen D."/>
            <person name="Rzeszutek E."/>
            <person name="Saraiva M."/>
            <person name="Secombes C.J."/>
            <person name="Seidl M.F."/>
            <person name="Snel B."/>
            <person name="Stassen J.H."/>
            <person name="Sykes S."/>
            <person name="Tripathy S."/>
            <person name="van den Berg H."/>
            <person name="Vega-Arreguin J.C."/>
            <person name="Wawra S."/>
            <person name="Young S.K."/>
            <person name="Zeng Q."/>
            <person name="Dieguez-Uribeondo J."/>
            <person name="Russ C."/>
            <person name="Tyler B.M."/>
            <person name="van West P."/>
        </authorList>
    </citation>
    <scope>NUCLEOTIDE SEQUENCE [LARGE SCALE GENOMIC DNA]</scope>
    <source>
        <strain evidence="2 3">CBS 223.65</strain>
    </source>
</reference>
<sequence length="308" mass="33909">MEIIFLGTGTSTGVPSMQCLLSGKNCAVCHHAHAVPGSKNRRNNPSLLVRYGGRNVLIDCGKTFRDSILKVFPAKNIVSLDAIVLTHGHADACLGMDDLRELQVFQSTRCAETGEDKKIANEPMYVHCHARTKAEVGPKFDYLMLKPSEAEAITYRWTAKLDWKLFEDLDSFIAAGVTFTALPVAHGKGYLCSGFEFGADVGARFVYLSDLHELPDATRAHLLANPSPIDVLVIDAIYLHDVHGAHLNLPQAIEIAKLLRPKKTYLVGMSHEFDYDVHNSTIHADMLRDANLDVEMAYDGLEVVLGHA</sequence>
<gene>
    <name evidence="2" type="ORF">SPRG_00250</name>
</gene>
<dbReference type="VEuPathDB" id="FungiDB:SPRG_00250"/>
<protein>
    <recommendedName>
        <fullName evidence="1">Metallo-beta-lactamase domain-containing protein</fullName>
    </recommendedName>
</protein>
<dbReference type="KEGG" id="spar:SPRG_00250"/>
<dbReference type="OrthoDB" id="341300at2759"/>
<evidence type="ECO:0000259" key="1">
    <source>
        <dbReference type="SMART" id="SM00849"/>
    </source>
</evidence>
<dbReference type="GeneID" id="24122898"/>
<dbReference type="SMART" id="SM00849">
    <property type="entry name" value="Lactamase_B"/>
    <property type="match status" value="1"/>
</dbReference>
<dbReference type="Pfam" id="PF12706">
    <property type="entry name" value="Lactamase_B_2"/>
    <property type="match status" value="1"/>
</dbReference>
<evidence type="ECO:0000313" key="3">
    <source>
        <dbReference type="Proteomes" id="UP000030745"/>
    </source>
</evidence>
<name>A0A067D1M0_SAPPC</name>
<proteinExistence type="predicted"/>
<dbReference type="OMA" id="EFKWHII"/>
<evidence type="ECO:0000313" key="2">
    <source>
        <dbReference type="EMBL" id="KDO35400.1"/>
    </source>
</evidence>